<evidence type="ECO:0008006" key="5">
    <source>
        <dbReference type="Google" id="ProtNLM"/>
    </source>
</evidence>
<keyword evidence="2" id="KW-0732">Signal</keyword>
<proteinExistence type="predicted"/>
<feature type="signal peptide" evidence="2">
    <location>
        <begin position="1"/>
        <end position="33"/>
    </location>
</feature>
<dbReference type="EMBL" id="CP089984">
    <property type="protein sequence ID" value="WXB17244.1"/>
    <property type="molecule type" value="Genomic_DNA"/>
</dbReference>
<dbReference type="Proteomes" id="UP001370348">
    <property type="component" value="Chromosome"/>
</dbReference>
<sequence length="331" mass="34823">MAFRQRGGTRAARALACRLGLVASLLATTPALAQSPMERETARQLMHDGYALQAKGDTTGALDAFRRAHAIMNVPTTGLEVGRTLVALGKIVEARDVLWRVARMKESPDDPPVYRAARDDARELTESLAPRLASLRILPRGAGYTVAIDGTELSPALIGVATKVDPGEHVVTAQRDGRRVELRVSVAENETKDVPIAIDARAPGSLAPPPAQPHNDPAPPHRVSSLVWVGFIGAGAYMVAGGITGGLAIARKSEASSHCEGDRCLPAAKDALDSSRTFATISTATFITGGALALVSGIFYFIEKGRAPSPRATAAVRPFVAHDHAGVFGSF</sequence>
<dbReference type="RefSeq" id="WP_394826874.1">
    <property type="nucleotide sequence ID" value="NZ_CP089984.1"/>
</dbReference>
<accession>A0ABZ2M236</accession>
<keyword evidence="4" id="KW-1185">Reference proteome</keyword>
<feature type="transmembrane region" description="Helical" evidence="1">
    <location>
        <begin position="278"/>
        <end position="302"/>
    </location>
</feature>
<keyword evidence="1" id="KW-0472">Membrane</keyword>
<reference evidence="3 4" key="1">
    <citation type="submission" date="2021-12" db="EMBL/GenBank/DDBJ databases">
        <title>Discovery of the Pendulisporaceae a myxobacterial family with distinct sporulation behavior and unique specialized metabolism.</title>
        <authorList>
            <person name="Garcia R."/>
            <person name="Popoff A."/>
            <person name="Bader C.D."/>
            <person name="Loehr J."/>
            <person name="Walesch S."/>
            <person name="Walt C."/>
            <person name="Boldt J."/>
            <person name="Bunk B."/>
            <person name="Haeckl F.J.F.P.J."/>
            <person name="Gunesch A.P."/>
            <person name="Birkelbach J."/>
            <person name="Nuebel U."/>
            <person name="Pietschmann T."/>
            <person name="Bach T."/>
            <person name="Mueller R."/>
        </authorList>
    </citation>
    <scope>NUCLEOTIDE SEQUENCE [LARGE SCALE GENOMIC DNA]</scope>
    <source>
        <strain evidence="3 4">MSr11954</strain>
    </source>
</reference>
<evidence type="ECO:0000256" key="2">
    <source>
        <dbReference type="SAM" id="SignalP"/>
    </source>
</evidence>
<evidence type="ECO:0000313" key="4">
    <source>
        <dbReference type="Proteomes" id="UP001370348"/>
    </source>
</evidence>
<keyword evidence="1" id="KW-1133">Transmembrane helix</keyword>
<name>A0ABZ2M236_9BACT</name>
<organism evidence="3 4">
    <name type="scientific">Pendulispora albinea</name>
    <dbReference type="NCBI Taxonomy" id="2741071"/>
    <lineage>
        <taxon>Bacteria</taxon>
        <taxon>Pseudomonadati</taxon>
        <taxon>Myxococcota</taxon>
        <taxon>Myxococcia</taxon>
        <taxon>Myxococcales</taxon>
        <taxon>Sorangiineae</taxon>
        <taxon>Pendulisporaceae</taxon>
        <taxon>Pendulispora</taxon>
    </lineage>
</organism>
<feature type="transmembrane region" description="Helical" evidence="1">
    <location>
        <begin position="226"/>
        <end position="250"/>
    </location>
</feature>
<gene>
    <name evidence="3" type="ORF">LZC94_08170</name>
</gene>
<protein>
    <recommendedName>
        <fullName evidence="5">Tetratricopeptide repeat protein</fullName>
    </recommendedName>
</protein>
<evidence type="ECO:0000256" key="1">
    <source>
        <dbReference type="SAM" id="Phobius"/>
    </source>
</evidence>
<evidence type="ECO:0000313" key="3">
    <source>
        <dbReference type="EMBL" id="WXB17244.1"/>
    </source>
</evidence>
<feature type="chain" id="PRO_5045073795" description="Tetratricopeptide repeat protein" evidence="2">
    <location>
        <begin position="34"/>
        <end position="331"/>
    </location>
</feature>
<keyword evidence="1" id="KW-0812">Transmembrane</keyword>